<dbReference type="InterPro" id="IPR023294">
    <property type="entry name" value="Tachylectin2"/>
</dbReference>
<name>A0A8C5PHE6_9ANUR</name>
<feature type="domain" description="Tachylectin 2" evidence="1">
    <location>
        <begin position="2"/>
        <end position="210"/>
    </location>
</feature>
<accession>A0A8C5PHE6</accession>
<reference evidence="2" key="2">
    <citation type="submission" date="2025-09" db="UniProtKB">
        <authorList>
            <consortium name="Ensembl"/>
        </authorList>
    </citation>
    <scope>IDENTIFICATION</scope>
</reference>
<reference evidence="2" key="1">
    <citation type="submission" date="2025-08" db="UniProtKB">
        <authorList>
            <consortium name="Ensembl"/>
        </authorList>
    </citation>
    <scope>IDENTIFICATION</scope>
</reference>
<proteinExistence type="predicted"/>
<evidence type="ECO:0000313" key="2">
    <source>
        <dbReference type="Ensembl" id="ENSLLEP00000022859.1"/>
    </source>
</evidence>
<evidence type="ECO:0000313" key="3">
    <source>
        <dbReference type="Proteomes" id="UP000694569"/>
    </source>
</evidence>
<organism evidence="2 3">
    <name type="scientific">Leptobrachium leishanense</name>
    <name type="common">Leishan spiny toad</name>
    <dbReference type="NCBI Taxonomy" id="445787"/>
    <lineage>
        <taxon>Eukaryota</taxon>
        <taxon>Metazoa</taxon>
        <taxon>Chordata</taxon>
        <taxon>Craniata</taxon>
        <taxon>Vertebrata</taxon>
        <taxon>Euteleostomi</taxon>
        <taxon>Amphibia</taxon>
        <taxon>Batrachia</taxon>
        <taxon>Anura</taxon>
        <taxon>Pelobatoidea</taxon>
        <taxon>Megophryidae</taxon>
        <taxon>Leptobrachium</taxon>
    </lineage>
</organism>
<sequence length="279" mass="31519">MNAQYSFDARSNMVGNVSKIAFNSNGELFAVRGEELYRGPMPSNVKLDWFYTVKRVGKTDWDKFKFLLFDPQGVLYAATYNGELYKGPAPSNEDVSWLHEEATNVGTTGWSRFDALFFDLKSNLYAVTADKLVMQSPPTSPQCQWLYSSTAVGIGGWRHLARFMAVGPDEALWCVDSRSGIIYKGPIPTKEDHRYLDRAEKLGWGYNLYKHLSFTVDKIMMSILSCEFLPESGKIVSLATEVVQTQTYVNPGSSPVKHTFTPPSPPVDMWKCHLDMQYT</sequence>
<dbReference type="SUPFAM" id="SSF50934">
    <property type="entry name" value="Tachylectin-2"/>
    <property type="match status" value="1"/>
</dbReference>
<dbReference type="Gene3D" id="2.115.10.10">
    <property type="entry name" value="Tachylectin 2"/>
    <property type="match status" value="1"/>
</dbReference>
<dbReference type="Proteomes" id="UP000694569">
    <property type="component" value="Unplaced"/>
</dbReference>
<dbReference type="Ensembl" id="ENSLLET00000023733.1">
    <property type="protein sequence ID" value="ENSLLEP00000022859.1"/>
    <property type="gene ID" value="ENSLLEG00000014504.1"/>
</dbReference>
<dbReference type="Pfam" id="PF14517">
    <property type="entry name" value="Tachylectin"/>
    <property type="match status" value="1"/>
</dbReference>
<dbReference type="AlphaFoldDB" id="A0A8C5PHE6"/>
<dbReference type="InterPro" id="IPR036813">
    <property type="entry name" value="Tachylectin2_sf"/>
</dbReference>
<protein>
    <recommendedName>
        <fullName evidence="1">Tachylectin 2 domain-containing protein</fullName>
    </recommendedName>
</protein>
<dbReference type="OrthoDB" id="1925699at2759"/>
<dbReference type="GeneTree" id="ENSGT00620000089136"/>
<keyword evidence="3" id="KW-1185">Reference proteome</keyword>
<evidence type="ECO:0000259" key="1">
    <source>
        <dbReference type="Pfam" id="PF14517"/>
    </source>
</evidence>